<evidence type="ECO:0000313" key="4">
    <source>
        <dbReference type="EMBL" id="MCL7043806.1"/>
    </source>
</evidence>
<feature type="region of interest" description="Disordered" evidence="1">
    <location>
        <begin position="1"/>
        <end position="29"/>
    </location>
</feature>
<keyword evidence="5" id="KW-1185">Reference proteome</keyword>
<dbReference type="GO" id="GO:0046983">
    <property type="term" value="F:protein dimerization activity"/>
    <property type="evidence" value="ECO:0007669"/>
    <property type="project" value="InterPro"/>
</dbReference>
<feature type="domain" description="DUF659" evidence="2">
    <location>
        <begin position="219"/>
        <end position="370"/>
    </location>
</feature>
<reference evidence="4" key="1">
    <citation type="submission" date="2022-03" db="EMBL/GenBank/DDBJ databases">
        <title>A functionally conserved STORR gene fusion in Papaver species that diverged 16.8 million years ago.</title>
        <authorList>
            <person name="Catania T."/>
        </authorList>
    </citation>
    <scope>NUCLEOTIDE SEQUENCE</scope>
    <source>
        <strain evidence="4">S-191538</strain>
    </source>
</reference>
<evidence type="ECO:0000313" key="5">
    <source>
        <dbReference type="Proteomes" id="UP001177140"/>
    </source>
</evidence>
<feature type="domain" description="HAT C-terminal dimerisation" evidence="3">
    <location>
        <begin position="586"/>
        <end position="660"/>
    </location>
</feature>
<evidence type="ECO:0000259" key="2">
    <source>
        <dbReference type="Pfam" id="PF04937"/>
    </source>
</evidence>
<dbReference type="InterPro" id="IPR007021">
    <property type="entry name" value="DUF659"/>
</dbReference>
<proteinExistence type="predicted"/>
<dbReference type="PANTHER" id="PTHR32166">
    <property type="entry name" value="OSJNBA0013A04.12 PROTEIN"/>
    <property type="match status" value="1"/>
</dbReference>
<gene>
    <name evidence="4" type="ORF">MKW94_016597</name>
</gene>
<comment type="caution">
    <text evidence="4">The sequence shown here is derived from an EMBL/GenBank/DDBJ whole genome shotgun (WGS) entry which is preliminary data.</text>
</comment>
<evidence type="ECO:0000256" key="1">
    <source>
        <dbReference type="SAM" id="MobiDB-lite"/>
    </source>
</evidence>
<feature type="compositionally biased region" description="Polar residues" evidence="1">
    <location>
        <begin position="1"/>
        <end position="22"/>
    </location>
</feature>
<sequence>MASHDSQPSNGTPIESETSSARGKSDIAWRYAREDNDPVTKKRVSITCLVYGKKFTGGGINRIKKHLAGQRGEVAPCAKVSLDKRQREVEADNDLSVDDNGGSYVQHQNDNGVQEIEDVQMNRQTSLRQTANKNAGSKAPTSAKQKSTGIGAYFAPRTTPGSQPSIKSALASKEVKYQTDMAVATWMYDACIPLNAVNSYYFQPMLDAVAAVGLGYKAPSYYDLRTNLLRAHVREVQLFVESFRKFWADTGCTIMADGWKDTSNRSLINFLVDCPKGTVFLKSVDASDMVKTGENLFSLLKEIVEIVGEQHVVQMVTDNASNYALAGKMLQEQFPNMYWTPCAAHSINLILKDFGELAHIKDVVKKASEVTKFIYNHLYVLKLLRKRTGWTEIIRPAATRFATNFIALQSILSHKHHLQGLVTCPDFVQSSYYKQVKARNMCKIVMDMEFWKDCTTVVKISEPLVRVLRLVDSEDKAAMGFLYDSILKAKSILWKLFNKKKREYEPYMNIISNRLDKHFRQKIHIMGYWLNPAIQYSEDMSKDSRIHSCVLDVIEDVAGYDRALQDKLMKEKQSFQDATKDFGRNLAINQRKTMTPAEWWRNFGCATPNLQKLAIRILSQTCSSSGCERNWSVFDRIHSKKRNRLEHQRLNDLVFVHYNLRLKTRNRNKKTCYDPIDFDAIDLTEDLVVDDEPEPFDVDELEAIATDVTIPIFENQSGNHVLPQARGDEDDGVDGDWNEFDEEVLMTNDLENDRFSDQVLNDVGYQDINLNDIPPFRS</sequence>
<dbReference type="PANTHER" id="PTHR32166:SF121">
    <property type="entry name" value="DUF659 DOMAIN-CONTAINING PROTEIN"/>
    <property type="match status" value="1"/>
</dbReference>
<accession>A0AA41VM38</accession>
<dbReference type="SUPFAM" id="SSF53098">
    <property type="entry name" value="Ribonuclease H-like"/>
    <property type="match status" value="1"/>
</dbReference>
<feature type="region of interest" description="Disordered" evidence="1">
    <location>
        <begin position="129"/>
        <end position="165"/>
    </location>
</feature>
<dbReference type="Proteomes" id="UP001177140">
    <property type="component" value="Unassembled WGS sequence"/>
</dbReference>
<dbReference type="Pfam" id="PF05699">
    <property type="entry name" value="Dimer_Tnp_hAT"/>
    <property type="match status" value="1"/>
</dbReference>
<dbReference type="Pfam" id="PF04937">
    <property type="entry name" value="DUF659"/>
    <property type="match status" value="1"/>
</dbReference>
<organism evidence="4 5">
    <name type="scientific">Papaver nudicaule</name>
    <name type="common">Iceland poppy</name>
    <dbReference type="NCBI Taxonomy" id="74823"/>
    <lineage>
        <taxon>Eukaryota</taxon>
        <taxon>Viridiplantae</taxon>
        <taxon>Streptophyta</taxon>
        <taxon>Embryophyta</taxon>
        <taxon>Tracheophyta</taxon>
        <taxon>Spermatophyta</taxon>
        <taxon>Magnoliopsida</taxon>
        <taxon>Ranunculales</taxon>
        <taxon>Papaveraceae</taxon>
        <taxon>Papaveroideae</taxon>
        <taxon>Papaver</taxon>
    </lineage>
</organism>
<feature type="compositionally biased region" description="Polar residues" evidence="1">
    <location>
        <begin position="129"/>
        <end position="148"/>
    </location>
</feature>
<dbReference type="InterPro" id="IPR012337">
    <property type="entry name" value="RNaseH-like_sf"/>
</dbReference>
<dbReference type="InterPro" id="IPR008906">
    <property type="entry name" value="HATC_C_dom"/>
</dbReference>
<dbReference type="AlphaFoldDB" id="A0AA41VM38"/>
<name>A0AA41VM38_PAPNU</name>
<protein>
    <submittedName>
        <fullName evidence="4">Uncharacterized protein</fullName>
    </submittedName>
</protein>
<dbReference type="EMBL" id="JAJJMA010250806">
    <property type="protein sequence ID" value="MCL7043806.1"/>
    <property type="molecule type" value="Genomic_DNA"/>
</dbReference>
<evidence type="ECO:0000259" key="3">
    <source>
        <dbReference type="Pfam" id="PF05699"/>
    </source>
</evidence>